<dbReference type="GO" id="GO:0008137">
    <property type="term" value="F:NADH dehydrogenase (ubiquinone) activity"/>
    <property type="evidence" value="ECO:0007669"/>
    <property type="project" value="InterPro"/>
</dbReference>
<evidence type="ECO:0000256" key="8">
    <source>
        <dbReference type="SAM" id="Phobius"/>
    </source>
</evidence>
<dbReference type="GO" id="GO:0016020">
    <property type="term" value="C:membrane"/>
    <property type="evidence" value="ECO:0007669"/>
    <property type="project" value="UniProtKB-SubCell"/>
</dbReference>
<evidence type="ECO:0000256" key="6">
    <source>
        <dbReference type="ARBA" id="ARBA00023008"/>
    </source>
</evidence>
<gene>
    <name evidence="11" type="primary">nuoM</name>
</gene>
<evidence type="ECO:0000259" key="10">
    <source>
        <dbReference type="Pfam" id="PF00361"/>
    </source>
</evidence>
<evidence type="ECO:0000313" key="11">
    <source>
        <dbReference type="EMBL" id="AIF01030.1"/>
    </source>
</evidence>
<feature type="transmembrane region" description="Helical" evidence="8">
    <location>
        <begin position="137"/>
        <end position="155"/>
    </location>
</feature>
<comment type="subcellular location">
    <subcellularLocation>
        <location evidence="1">Membrane</location>
        <topology evidence="1">Multi-pass membrane protein</topology>
    </subcellularLocation>
</comment>
<dbReference type="Pfam" id="PF00127">
    <property type="entry name" value="Copper-bind"/>
    <property type="match status" value="1"/>
</dbReference>
<evidence type="ECO:0000256" key="7">
    <source>
        <dbReference type="ARBA" id="ARBA00023136"/>
    </source>
</evidence>
<evidence type="ECO:0000256" key="5">
    <source>
        <dbReference type="ARBA" id="ARBA00022989"/>
    </source>
</evidence>
<feature type="transmembrane region" description="Helical" evidence="8">
    <location>
        <begin position="240"/>
        <end position="258"/>
    </location>
</feature>
<feature type="domain" description="Blue (type 1) copper" evidence="9">
    <location>
        <begin position="26"/>
        <end position="118"/>
    </location>
</feature>
<protein>
    <submittedName>
        <fullName evidence="11">NADH-quinone oxidoreductase subunit M (NuoM)</fullName>
        <ecNumber evidence="11">1.6.5.3</ecNumber>
    </submittedName>
</protein>
<dbReference type="EC" id="1.6.5.3" evidence="11"/>
<evidence type="ECO:0000256" key="3">
    <source>
        <dbReference type="ARBA" id="ARBA00022692"/>
    </source>
</evidence>
<feature type="transmembrane region" description="Helical" evidence="8">
    <location>
        <begin position="202"/>
        <end position="233"/>
    </location>
</feature>
<feature type="transmembrane region" description="Helical" evidence="8">
    <location>
        <begin position="375"/>
        <end position="398"/>
    </location>
</feature>
<feature type="transmembrane region" description="Helical" evidence="8">
    <location>
        <begin position="433"/>
        <end position="452"/>
    </location>
</feature>
<dbReference type="AlphaFoldDB" id="A0A075GCM2"/>
<organism evidence="11">
    <name type="scientific">uncultured marine group II/III euryarchaeote KM3_141_A08</name>
    <dbReference type="NCBI Taxonomy" id="1457875"/>
    <lineage>
        <taxon>Archaea</taxon>
        <taxon>Methanobacteriati</taxon>
        <taxon>Methanobacteriota</taxon>
        <taxon>environmental samples</taxon>
    </lineage>
</organism>
<feature type="transmembrane region" description="Helical" evidence="8">
    <location>
        <begin position="458"/>
        <end position="482"/>
    </location>
</feature>
<keyword evidence="4" id="KW-0479">Metal-binding</keyword>
<feature type="transmembrane region" description="Helical" evidence="8">
    <location>
        <begin position="589"/>
        <end position="616"/>
    </location>
</feature>
<dbReference type="InterPro" id="IPR000923">
    <property type="entry name" value="BlueCu_1"/>
</dbReference>
<dbReference type="InterPro" id="IPR008972">
    <property type="entry name" value="Cupredoxin"/>
</dbReference>
<reference evidence="11" key="1">
    <citation type="journal article" date="2014" name="Genome Biol. Evol.">
        <title>Pangenome evidence for extensive interdomain horizontal transfer affecting lineage core and shell genes in uncultured planktonic thaumarchaeota and euryarchaeota.</title>
        <authorList>
            <person name="Deschamps P."/>
            <person name="Zivanovic Y."/>
            <person name="Moreira D."/>
            <person name="Rodriguez-Valera F."/>
            <person name="Lopez-Garcia P."/>
        </authorList>
    </citation>
    <scope>NUCLEOTIDE SEQUENCE</scope>
</reference>
<feature type="transmembrane region" description="Helical" evidence="8">
    <location>
        <begin position="264"/>
        <end position="283"/>
    </location>
</feature>
<name>A0A075GCM2_9EURY</name>
<keyword evidence="6" id="KW-0186">Copper</keyword>
<dbReference type="EMBL" id="KF900610">
    <property type="protein sequence ID" value="AIF01030.1"/>
    <property type="molecule type" value="Genomic_DNA"/>
</dbReference>
<dbReference type="PANTHER" id="PTHR43507:SF1">
    <property type="entry name" value="NADH-UBIQUINONE OXIDOREDUCTASE CHAIN 4"/>
    <property type="match status" value="1"/>
</dbReference>
<dbReference type="NCBIfam" id="TIGR01972">
    <property type="entry name" value="NDH_I_M"/>
    <property type="match status" value="1"/>
</dbReference>
<dbReference type="Gene3D" id="2.60.40.420">
    <property type="entry name" value="Cupredoxins - blue copper proteins"/>
    <property type="match status" value="1"/>
</dbReference>
<feature type="transmembrane region" description="Helical" evidence="8">
    <location>
        <begin position="341"/>
        <end position="363"/>
    </location>
</feature>
<accession>A0A075GCM2</accession>
<feature type="transmembrane region" description="Helical" evidence="8">
    <location>
        <begin position="295"/>
        <end position="315"/>
    </location>
</feature>
<dbReference type="InterPro" id="IPR001750">
    <property type="entry name" value="ND/Mrp_TM"/>
</dbReference>
<proteinExistence type="inferred from homology"/>
<evidence type="ECO:0000256" key="4">
    <source>
        <dbReference type="ARBA" id="ARBA00022723"/>
    </source>
</evidence>
<dbReference type="SUPFAM" id="SSF49503">
    <property type="entry name" value="Cupredoxins"/>
    <property type="match status" value="1"/>
</dbReference>
<keyword evidence="3 8" id="KW-0812">Transmembrane</keyword>
<feature type="transmembrane region" description="Helical" evidence="8">
    <location>
        <begin position="164"/>
        <end position="182"/>
    </location>
</feature>
<dbReference type="GO" id="GO:0005507">
    <property type="term" value="F:copper ion binding"/>
    <property type="evidence" value="ECO:0007669"/>
    <property type="project" value="InterPro"/>
</dbReference>
<dbReference type="GO" id="GO:0015990">
    <property type="term" value="P:electron transport coupled proton transport"/>
    <property type="evidence" value="ECO:0007669"/>
    <property type="project" value="TreeGrafter"/>
</dbReference>
<feature type="transmembrane region" description="Helical" evidence="8">
    <location>
        <begin position="404"/>
        <end position="426"/>
    </location>
</feature>
<dbReference type="GO" id="GO:0042773">
    <property type="term" value="P:ATP synthesis coupled electron transport"/>
    <property type="evidence" value="ECO:0007669"/>
    <property type="project" value="InterPro"/>
</dbReference>
<feature type="transmembrane region" description="Helical" evidence="8">
    <location>
        <begin position="539"/>
        <end position="559"/>
    </location>
</feature>
<keyword evidence="5 8" id="KW-1133">Transmembrane helix</keyword>
<feature type="domain" description="NADH:quinone oxidoreductase/Mrp antiporter transmembrane" evidence="10">
    <location>
        <begin position="261"/>
        <end position="551"/>
    </location>
</feature>
<dbReference type="PRINTS" id="PR01437">
    <property type="entry name" value="NUOXDRDTASE4"/>
</dbReference>
<keyword evidence="11" id="KW-0560">Oxidoreductase</keyword>
<sequence length="622" mass="67258">MKRFFALVLLLALLPAAAAETQTVTVTQSGDGSSYYFEPAVLQVAVGDTVEFVWGNGSHNVAQASDAEAVSYESGFRSGDPQVGGNWTLPAEYTAADGTLEYLCEPHTMMGMRGSIIVGSGAVPIPEMALSFGDFPWLSYLLVLPLLGAGWCWGFRNYPGAPRMIALGTTMATLLLSLVIFMKTGSGSGYRLMEEYVWSSQFGVSLLLGVDGLSAPMVLLTGILGPLTVLFAWEETKRPALFFGLLLVLQTAMLGVFVTLDYFVFYLFWEVVLIPMFFLIAIWGGPARRYAAYKFFIYTFTASLVMLLGFMALYFESGAQSFSMIEIAKHSGSFGPAFQKWVFAALFVGFAVKMPMVPFHTWLPDAHVEAPTAGSIVLAGVMLKLGLYGLMRGALAPLPLGAEYFVPVMVALAIISIIYGAVLSLAQTDLKKLVAYSSISHMGVALLGVATLTELGMAGAVFMMFAHGLLSPAMFMIAGMLLHQVGTREIPKLGGLAQKQPYTATLVVIIFLGSLGLPGMATFVAELAVFIAFFESHGYWLLLPIFGMVLTAGYHLWALQRSIFGPLSEQVDVTKVHEAPWYEQWPMGLIVALAVLFGVLPQLLMAPVTVACYDILRLMGVA</sequence>
<comment type="similarity">
    <text evidence="2">Belongs to the complex I subunit 4 family.</text>
</comment>
<evidence type="ECO:0000256" key="2">
    <source>
        <dbReference type="ARBA" id="ARBA00009025"/>
    </source>
</evidence>
<dbReference type="GO" id="GO:0048039">
    <property type="term" value="F:ubiquinone binding"/>
    <property type="evidence" value="ECO:0007669"/>
    <property type="project" value="TreeGrafter"/>
</dbReference>
<dbReference type="PANTHER" id="PTHR43507">
    <property type="entry name" value="NADH-UBIQUINONE OXIDOREDUCTASE CHAIN 4"/>
    <property type="match status" value="1"/>
</dbReference>
<evidence type="ECO:0000256" key="1">
    <source>
        <dbReference type="ARBA" id="ARBA00004141"/>
    </source>
</evidence>
<dbReference type="InterPro" id="IPR003918">
    <property type="entry name" value="NADH_UbQ_OxRdtase"/>
</dbReference>
<dbReference type="Pfam" id="PF00361">
    <property type="entry name" value="Proton_antipo_M"/>
    <property type="match status" value="1"/>
</dbReference>
<feature type="transmembrane region" description="Helical" evidence="8">
    <location>
        <begin position="503"/>
        <end position="533"/>
    </location>
</feature>
<dbReference type="GO" id="GO:0003954">
    <property type="term" value="F:NADH dehydrogenase activity"/>
    <property type="evidence" value="ECO:0007669"/>
    <property type="project" value="TreeGrafter"/>
</dbReference>
<evidence type="ECO:0000259" key="9">
    <source>
        <dbReference type="Pfam" id="PF00127"/>
    </source>
</evidence>
<keyword evidence="7 8" id="KW-0472">Membrane</keyword>
<dbReference type="InterPro" id="IPR010227">
    <property type="entry name" value="NADH_Q_OxRdtase_chainM/4"/>
</dbReference>